<keyword evidence="2" id="KW-0677">Repeat</keyword>
<dbReference type="RefSeq" id="XP_042622162.1">
    <property type="nucleotide sequence ID" value="XM_042766228.1"/>
</dbReference>
<dbReference type="KEGG" id="ccar:122146593"/>
<dbReference type="PANTHER" id="PTHR11871">
    <property type="entry name" value="PROTEIN PHOSPHATASE PP2A REGULATORY SUBUNIT B"/>
    <property type="match status" value="1"/>
</dbReference>
<dbReference type="GO" id="GO:0019888">
    <property type="term" value="F:protein phosphatase regulator activity"/>
    <property type="evidence" value="ECO:0007669"/>
    <property type="project" value="InterPro"/>
</dbReference>
<feature type="non-terminal residue" evidence="3">
    <location>
        <position position="1"/>
    </location>
</feature>
<sequence length="114" mass="13452">SEELGESGEYNVYSTFQSHEPDFDYLKSLEIEEKINKIRWLPQQNAAHFLLSTNDKTIKLWKVSERDKRPEGYNLKDEEGRIKDISTVTSLRVYHSWHIQSSAERGFDLFDLID</sequence>
<accession>A0A9R0B4N1</accession>
<evidence type="ECO:0000313" key="3">
    <source>
        <dbReference type="RefSeq" id="XP_042622162.1"/>
    </source>
</evidence>
<dbReference type="GeneID" id="122146593"/>
<name>A0A9R0B4N1_CYPCA</name>
<organism evidence="3">
    <name type="scientific">Cyprinus carpio</name>
    <name type="common">Common carp</name>
    <dbReference type="NCBI Taxonomy" id="7962"/>
    <lineage>
        <taxon>Eukaryota</taxon>
        <taxon>Metazoa</taxon>
        <taxon>Chordata</taxon>
        <taxon>Craniata</taxon>
        <taxon>Vertebrata</taxon>
        <taxon>Euteleostomi</taxon>
        <taxon>Actinopterygii</taxon>
        <taxon>Neopterygii</taxon>
        <taxon>Teleostei</taxon>
        <taxon>Ostariophysi</taxon>
        <taxon>Cypriniformes</taxon>
        <taxon>Cyprinidae</taxon>
        <taxon>Cyprininae</taxon>
        <taxon>Cyprinus</taxon>
    </lineage>
</organism>
<keyword evidence="1" id="KW-0853">WD repeat</keyword>
<dbReference type="OrthoDB" id="6274823at2759"/>
<protein>
    <submittedName>
        <fullName evidence="3">Serine/threonine-protein phosphatase 2A 55 kDa regulatory subunit B beta isoform-like</fullName>
    </submittedName>
</protein>
<proteinExistence type="predicted"/>
<dbReference type="InterPro" id="IPR000009">
    <property type="entry name" value="PP2A_PR55"/>
</dbReference>
<dbReference type="Proteomes" id="UP001155660">
    <property type="component" value="Chromosome A1"/>
</dbReference>
<dbReference type="GO" id="GO:0000159">
    <property type="term" value="C:protein phosphatase type 2A complex"/>
    <property type="evidence" value="ECO:0007669"/>
    <property type="project" value="InterPro"/>
</dbReference>
<gene>
    <name evidence="3" type="primary">LOC122146593</name>
</gene>
<evidence type="ECO:0000256" key="2">
    <source>
        <dbReference type="ARBA" id="ARBA00022737"/>
    </source>
</evidence>
<evidence type="ECO:0000256" key="1">
    <source>
        <dbReference type="ARBA" id="ARBA00022574"/>
    </source>
</evidence>
<dbReference type="AlphaFoldDB" id="A0A9R0B4N1"/>
<reference evidence="3" key="1">
    <citation type="submission" date="2025-08" db="UniProtKB">
        <authorList>
            <consortium name="RefSeq"/>
        </authorList>
    </citation>
    <scope>IDENTIFICATION</scope>
    <source>
        <tissue evidence="3">Muscle</tissue>
    </source>
</reference>